<dbReference type="Pfam" id="PF00314">
    <property type="entry name" value="Thaumatin"/>
    <property type="match status" value="1"/>
</dbReference>
<keyword evidence="2" id="KW-1015">Disulfide bond</keyword>
<dbReference type="AlphaFoldDB" id="A0A443PME2"/>
<evidence type="ECO:0000256" key="1">
    <source>
        <dbReference type="ARBA" id="ARBA00010607"/>
    </source>
</evidence>
<organism evidence="3 4">
    <name type="scientific">Cinnamomum micranthum f. kanehirae</name>
    <dbReference type="NCBI Taxonomy" id="337451"/>
    <lineage>
        <taxon>Eukaryota</taxon>
        <taxon>Viridiplantae</taxon>
        <taxon>Streptophyta</taxon>
        <taxon>Embryophyta</taxon>
        <taxon>Tracheophyta</taxon>
        <taxon>Spermatophyta</taxon>
        <taxon>Magnoliopsida</taxon>
        <taxon>Magnoliidae</taxon>
        <taxon>Laurales</taxon>
        <taxon>Lauraceae</taxon>
        <taxon>Cinnamomum</taxon>
    </lineage>
</organism>
<proteinExistence type="inferred from homology"/>
<comment type="similarity">
    <text evidence="1">Belongs to the thaumatin family.</text>
</comment>
<dbReference type="PRINTS" id="PR00347">
    <property type="entry name" value="THAUMATIN"/>
</dbReference>
<dbReference type="OrthoDB" id="430315at2759"/>
<dbReference type="SUPFAM" id="SSF49870">
    <property type="entry name" value="Osmotin, thaumatin-like protein"/>
    <property type="match status" value="1"/>
</dbReference>
<dbReference type="InterPro" id="IPR037176">
    <property type="entry name" value="Osmotin/thaumatin-like_sf"/>
</dbReference>
<accession>A0A443PME2</accession>
<dbReference type="InterPro" id="IPR017949">
    <property type="entry name" value="Thaumatin_CS"/>
</dbReference>
<dbReference type="STRING" id="337451.A0A443PME2"/>
<keyword evidence="4" id="KW-1185">Reference proteome</keyword>
<name>A0A443PME2_9MAGN</name>
<dbReference type="PROSITE" id="PS00316">
    <property type="entry name" value="THAUMATIN_1"/>
    <property type="match status" value="1"/>
</dbReference>
<dbReference type="PANTHER" id="PTHR31048">
    <property type="entry name" value="OS03G0233200 PROTEIN"/>
    <property type="match status" value="1"/>
</dbReference>
<dbReference type="CDD" id="cd09218">
    <property type="entry name" value="TLP-PA"/>
    <property type="match status" value="1"/>
</dbReference>
<protein>
    <submittedName>
        <fullName evidence="3">Thaumatin-like protein 1</fullName>
    </submittedName>
</protein>
<dbReference type="SMART" id="SM00205">
    <property type="entry name" value="THN"/>
    <property type="match status" value="1"/>
</dbReference>
<dbReference type="FunFam" id="2.60.110.10:FF:000002">
    <property type="entry name" value="Thaumatin-like protein 1a"/>
    <property type="match status" value="1"/>
</dbReference>
<dbReference type="PROSITE" id="PS51367">
    <property type="entry name" value="THAUMATIN_2"/>
    <property type="match status" value="1"/>
</dbReference>
<reference evidence="3 4" key="1">
    <citation type="journal article" date="2019" name="Nat. Plants">
        <title>Stout camphor tree genome fills gaps in understanding of flowering plant genome evolution.</title>
        <authorList>
            <person name="Chaw S.M."/>
            <person name="Liu Y.C."/>
            <person name="Wu Y.W."/>
            <person name="Wang H.Y."/>
            <person name="Lin C.I."/>
            <person name="Wu C.S."/>
            <person name="Ke H.M."/>
            <person name="Chang L.Y."/>
            <person name="Hsu C.Y."/>
            <person name="Yang H.T."/>
            <person name="Sudianto E."/>
            <person name="Hsu M.H."/>
            <person name="Wu K.P."/>
            <person name="Wang L.N."/>
            <person name="Leebens-Mack J.H."/>
            <person name="Tsai I.J."/>
        </authorList>
    </citation>
    <scope>NUCLEOTIDE SEQUENCE [LARGE SCALE GENOMIC DNA]</scope>
    <source>
        <strain evidence="4">cv. Chaw 1501</strain>
        <tissue evidence="3">Young leaves</tissue>
    </source>
</reference>
<sequence length="433" mass="47138">MHPPTLTIEKSSHSQFPQVENPCIYLAHLFQNTRPSSPTSLLVKKEPQKRLPHPFFTASEHLLFDDGRSTVTLRCPDAGYPEEEPDEAVGEPQRADLQKLESQPLEEGVAPMTEDEKFEAVLGSDRSGYICGHGAGHKPTTRAAGHRIHVLLEIENEEFSRPTQMNSLVQIIWTARVQCKWFIVSRVWCTEHTKFMIFALPENPPYEISGAKSAKFTFTNRCKYTVWAGTLNNADKPRLAQTGFQLDTGASQTVEAPAGWGGRMWGRTRCTTDASGKFTCVTGDCGLQIPCNGAGAAPPATLVEFTLGTGGTKDFYDTSLVDGFNLPFSITPQGGAGDCRVSGCPADMIAVCPSELRLTAPDGSTAGCKSACVAFGTEEYCCRGAYGTPDKCKPTKYSMMFKNACPLAYSYAYDDASSTFTCTGANYLLTFCP</sequence>
<dbReference type="EMBL" id="QPKB01000009">
    <property type="protein sequence ID" value="RWR91961.1"/>
    <property type="molecule type" value="Genomic_DNA"/>
</dbReference>
<evidence type="ECO:0000313" key="3">
    <source>
        <dbReference type="EMBL" id="RWR91961.1"/>
    </source>
</evidence>
<dbReference type="InterPro" id="IPR001938">
    <property type="entry name" value="Thaumatin"/>
</dbReference>
<dbReference type="Proteomes" id="UP000283530">
    <property type="component" value="Unassembled WGS sequence"/>
</dbReference>
<gene>
    <name evidence="3" type="ORF">CKAN_02114800</name>
</gene>
<dbReference type="Gene3D" id="2.60.110.10">
    <property type="entry name" value="Thaumatin"/>
    <property type="match status" value="1"/>
</dbReference>
<evidence type="ECO:0000256" key="2">
    <source>
        <dbReference type="ARBA" id="ARBA00023157"/>
    </source>
</evidence>
<comment type="caution">
    <text evidence="3">The sequence shown here is derived from an EMBL/GenBank/DDBJ whole genome shotgun (WGS) entry which is preliminary data.</text>
</comment>
<evidence type="ECO:0000313" key="4">
    <source>
        <dbReference type="Proteomes" id="UP000283530"/>
    </source>
</evidence>